<organism evidence="1 2">
    <name type="scientific">Reichenbachiella faecimaris</name>
    <dbReference type="NCBI Taxonomy" id="692418"/>
    <lineage>
        <taxon>Bacteria</taxon>
        <taxon>Pseudomonadati</taxon>
        <taxon>Bacteroidota</taxon>
        <taxon>Cytophagia</taxon>
        <taxon>Cytophagales</taxon>
        <taxon>Reichenbachiellaceae</taxon>
        <taxon>Reichenbachiella</taxon>
    </lineage>
</organism>
<dbReference type="EMBL" id="FWYF01000001">
    <property type="protein sequence ID" value="SMD31818.1"/>
    <property type="molecule type" value="Genomic_DNA"/>
</dbReference>
<evidence type="ECO:0000313" key="2">
    <source>
        <dbReference type="Proteomes" id="UP000192472"/>
    </source>
</evidence>
<dbReference type="OrthoDB" id="6960201at2"/>
<gene>
    <name evidence="1" type="ORF">SAMN04488029_0156</name>
</gene>
<dbReference type="Pfam" id="PF10711">
    <property type="entry name" value="DUF2513"/>
    <property type="match status" value="1"/>
</dbReference>
<keyword evidence="2" id="KW-1185">Reference proteome</keyword>
<dbReference type="Proteomes" id="UP000192472">
    <property type="component" value="Unassembled WGS sequence"/>
</dbReference>
<dbReference type="RefSeq" id="WP_084370515.1">
    <property type="nucleotide sequence ID" value="NZ_FWYF01000001.1"/>
</dbReference>
<accession>A0A1W2G625</accession>
<dbReference type="InterPro" id="IPR019650">
    <property type="entry name" value="DUF2513"/>
</dbReference>
<dbReference type="STRING" id="692418.SAMN04488029_0156"/>
<sequence length="131" mass="15194">MKIEKDYIKDLLNRVEKTERSVFKISDIADQQEYLSEKFIQHMRILSEKSLVVCDAHNSMDIGINRLGNGAAIWGIKWLRLTSEGYDFLEAINNKTVWNKIKKELKAPSISTLMSTSKFLLQEAIKSQMRQ</sequence>
<evidence type="ECO:0008006" key="3">
    <source>
        <dbReference type="Google" id="ProtNLM"/>
    </source>
</evidence>
<evidence type="ECO:0000313" key="1">
    <source>
        <dbReference type="EMBL" id="SMD31818.1"/>
    </source>
</evidence>
<protein>
    <recommendedName>
        <fullName evidence="3">DUF2513 domain-containing protein</fullName>
    </recommendedName>
</protein>
<name>A0A1W2G625_REIFA</name>
<dbReference type="AlphaFoldDB" id="A0A1W2G625"/>
<reference evidence="1 2" key="1">
    <citation type="submission" date="2017-04" db="EMBL/GenBank/DDBJ databases">
        <authorList>
            <person name="Afonso C.L."/>
            <person name="Miller P.J."/>
            <person name="Scott M.A."/>
            <person name="Spackman E."/>
            <person name="Goraichik I."/>
            <person name="Dimitrov K.M."/>
            <person name="Suarez D.L."/>
            <person name="Swayne D.E."/>
        </authorList>
    </citation>
    <scope>NUCLEOTIDE SEQUENCE [LARGE SCALE GENOMIC DNA]</scope>
    <source>
        <strain evidence="1 2">DSM 26133</strain>
    </source>
</reference>
<proteinExistence type="predicted"/>